<dbReference type="RefSeq" id="WP_143172396.1">
    <property type="nucleotide sequence ID" value="NZ_FRAP01000028.1"/>
</dbReference>
<organism evidence="1 2">
    <name type="scientific">Pseudonocardia thermophila</name>
    <dbReference type="NCBI Taxonomy" id="1848"/>
    <lineage>
        <taxon>Bacteria</taxon>
        <taxon>Bacillati</taxon>
        <taxon>Actinomycetota</taxon>
        <taxon>Actinomycetes</taxon>
        <taxon>Pseudonocardiales</taxon>
        <taxon>Pseudonocardiaceae</taxon>
        <taxon>Pseudonocardia</taxon>
    </lineage>
</organism>
<dbReference type="EMBL" id="FRAP01000028">
    <property type="protein sequence ID" value="SHL42083.1"/>
    <property type="molecule type" value="Genomic_DNA"/>
</dbReference>
<dbReference type="AlphaFoldDB" id="A0A1M7AH07"/>
<proteinExistence type="predicted"/>
<dbReference type="STRING" id="1848.SAMN05443637_1283"/>
<gene>
    <name evidence="1" type="ORF">SAMN05443637_1283</name>
</gene>
<protein>
    <submittedName>
        <fullName evidence="1">Uncharacterized protein</fullName>
    </submittedName>
</protein>
<evidence type="ECO:0000313" key="1">
    <source>
        <dbReference type="EMBL" id="SHL42083.1"/>
    </source>
</evidence>
<keyword evidence="2" id="KW-1185">Reference proteome</keyword>
<name>A0A1M7AH07_PSETH</name>
<sequence length="141" mass="15434">MSKQHYTVVPRTTCIDITVNAGEPLALRIPILDDHDQPVEITPGAEVLWKALAQVRRNNFSSVVLHEWATTGPDPNAEILPGPASAVLLTATADETAAWQDWPDYTCAWDLYLTEPPTGGAPSEPHRIAQGGFRVWPAITR</sequence>
<accession>A0A1M7AH07</accession>
<reference evidence="1 2" key="1">
    <citation type="submission" date="2016-11" db="EMBL/GenBank/DDBJ databases">
        <authorList>
            <person name="Jaros S."/>
            <person name="Januszkiewicz K."/>
            <person name="Wedrychowicz H."/>
        </authorList>
    </citation>
    <scope>NUCLEOTIDE SEQUENCE [LARGE SCALE GENOMIC DNA]</scope>
    <source>
        <strain evidence="1 2">DSM 43832</strain>
    </source>
</reference>
<evidence type="ECO:0000313" key="2">
    <source>
        <dbReference type="Proteomes" id="UP000184363"/>
    </source>
</evidence>
<dbReference type="Proteomes" id="UP000184363">
    <property type="component" value="Unassembled WGS sequence"/>
</dbReference>